<dbReference type="CDD" id="cd07067">
    <property type="entry name" value="HP_PGM_like"/>
    <property type="match status" value="1"/>
</dbReference>
<evidence type="ECO:0000313" key="2">
    <source>
        <dbReference type="EMBL" id="MCQ4636838.1"/>
    </source>
</evidence>
<comment type="caution">
    <text evidence="2">The sequence shown here is derived from an EMBL/GenBank/DDBJ whole genome shotgun (WGS) entry which is preliminary data.</text>
</comment>
<dbReference type="Pfam" id="PF12804">
    <property type="entry name" value="NTP_transf_3"/>
    <property type="match status" value="1"/>
</dbReference>
<dbReference type="Gene3D" id="3.90.550.10">
    <property type="entry name" value="Spore Coat Polysaccharide Biosynthesis Protein SpsA, Chain A"/>
    <property type="match status" value="1"/>
</dbReference>
<accession>A0ABT1RNR9</accession>
<dbReference type="EMBL" id="JANFXK010000008">
    <property type="protein sequence ID" value="MCQ4636838.1"/>
    <property type="molecule type" value="Genomic_DNA"/>
</dbReference>
<dbReference type="InterPro" id="IPR029044">
    <property type="entry name" value="Nucleotide-diphossugar_trans"/>
</dbReference>
<dbReference type="SUPFAM" id="SSF53254">
    <property type="entry name" value="Phosphoglycerate mutase-like"/>
    <property type="match status" value="1"/>
</dbReference>
<dbReference type="SMART" id="SM00855">
    <property type="entry name" value="PGAM"/>
    <property type="match status" value="1"/>
</dbReference>
<name>A0ABT1RNR9_9FIRM</name>
<dbReference type="InterPro" id="IPR029033">
    <property type="entry name" value="His_PPase_superfam"/>
</dbReference>
<feature type="domain" description="MobA-like NTP transferase" evidence="1">
    <location>
        <begin position="9"/>
        <end position="164"/>
    </location>
</feature>
<dbReference type="CDD" id="cd04182">
    <property type="entry name" value="GT_2_like_f"/>
    <property type="match status" value="1"/>
</dbReference>
<gene>
    <name evidence="2" type="ORF">NE619_08855</name>
</gene>
<evidence type="ECO:0000259" key="1">
    <source>
        <dbReference type="Pfam" id="PF12804"/>
    </source>
</evidence>
<dbReference type="InterPro" id="IPR013078">
    <property type="entry name" value="His_Pase_superF_clade-1"/>
</dbReference>
<dbReference type="PANTHER" id="PTHR43777:SF1">
    <property type="entry name" value="MOLYBDENUM COFACTOR CYTIDYLYLTRANSFERASE"/>
    <property type="match status" value="1"/>
</dbReference>
<dbReference type="Pfam" id="PF00300">
    <property type="entry name" value="His_Phos_1"/>
    <property type="match status" value="1"/>
</dbReference>
<dbReference type="PANTHER" id="PTHR43777">
    <property type="entry name" value="MOLYBDENUM COFACTOR CYTIDYLYLTRANSFERASE"/>
    <property type="match status" value="1"/>
</dbReference>
<evidence type="ECO:0000313" key="3">
    <source>
        <dbReference type="Proteomes" id="UP001524502"/>
    </source>
</evidence>
<dbReference type="RefSeq" id="WP_256132031.1">
    <property type="nucleotide sequence ID" value="NZ_JANFXK010000008.1"/>
</dbReference>
<dbReference type="Proteomes" id="UP001524502">
    <property type="component" value="Unassembled WGS sequence"/>
</dbReference>
<reference evidence="2 3" key="1">
    <citation type="submission" date="2022-06" db="EMBL/GenBank/DDBJ databases">
        <title>Isolation of gut microbiota from human fecal samples.</title>
        <authorList>
            <person name="Pamer E.G."/>
            <person name="Barat B."/>
            <person name="Waligurski E."/>
            <person name="Medina S."/>
            <person name="Paddock L."/>
            <person name="Mostad J."/>
        </authorList>
    </citation>
    <scope>NUCLEOTIDE SEQUENCE [LARGE SCALE GENOMIC DNA]</scope>
    <source>
        <strain evidence="2 3">SL.3.17</strain>
    </source>
</reference>
<organism evidence="2 3">
    <name type="scientific">Anaerovorax odorimutans</name>
    <dbReference type="NCBI Taxonomy" id="109327"/>
    <lineage>
        <taxon>Bacteria</taxon>
        <taxon>Bacillati</taxon>
        <taxon>Bacillota</taxon>
        <taxon>Clostridia</taxon>
        <taxon>Peptostreptococcales</taxon>
        <taxon>Anaerovoracaceae</taxon>
        <taxon>Anaerovorax</taxon>
    </lineage>
</organism>
<proteinExistence type="predicted"/>
<keyword evidence="3" id="KW-1185">Reference proteome</keyword>
<sequence length="397" mass="44785">MTDKKFGTIILAAGFSSRMGNFKPLLPLGDKSVIERVLEVSKAVGIEEIRVVTGYNRQALAPIIDRAGARETFNPDFEKGMFTSIQAGAAALLSDLDGFFIMPVDCPLVTGEVLTRLMEQFEADKFTVPCYRGKKGHPLLVPALYRKAIIEHDGKNGLKAITDRDPEKMKRIEVDYEGVVMDMDTPEAYGEIKEYLANGCQSENLQRLASGRRFFLIRHGQIRQHQEKIFLGQTDVPLSAEGQKQALDAGRKLANYQLQTDRLYTSDLLRASQTADTVKEQTGLMRLCLEPGLREMNLGPWDGKFISQIKREFPEEYEKRGRNIMTYKMGHGSENFFDLQYRVFRTLVKLLKADDNRDIIIVAHSGVLRAISNNLKGKDISADWKKLANGEMEIVEL</sequence>
<dbReference type="InterPro" id="IPR025877">
    <property type="entry name" value="MobA-like_NTP_Trfase"/>
</dbReference>
<dbReference type="Gene3D" id="3.40.50.1240">
    <property type="entry name" value="Phosphoglycerate mutase-like"/>
    <property type="match status" value="1"/>
</dbReference>
<dbReference type="SUPFAM" id="SSF53448">
    <property type="entry name" value="Nucleotide-diphospho-sugar transferases"/>
    <property type="match status" value="1"/>
</dbReference>
<protein>
    <submittedName>
        <fullName evidence="2">Histidine phosphatase family protein</fullName>
    </submittedName>
</protein>